<gene>
    <name evidence="2" type="ORF">V2J94_29220</name>
</gene>
<evidence type="ECO:0000259" key="1">
    <source>
        <dbReference type="Pfam" id="PF00501"/>
    </source>
</evidence>
<dbReference type="SUPFAM" id="SSF56801">
    <property type="entry name" value="Acetyl-CoA synthetase-like"/>
    <property type="match status" value="1"/>
</dbReference>
<organism evidence="2 3">
    <name type="scientific">Streptomyces asiaticus subsp. ignotus</name>
    <dbReference type="NCBI Taxonomy" id="3098222"/>
    <lineage>
        <taxon>Bacteria</taxon>
        <taxon>Bacillati</taxon>
        <taxon>Actinomycetota</taxon>
        <taxon>Actinomycetes</taxon>
        <taxon>Kitasatosporales</taxon>
        <taxon>Streptomycetaceae</taxon>
        <taxon>Streptomyces</taxon>
        <taxon>Streptomyces violaceusniger group</taxon>
    </lineage>
</organism>
<dbReference type="PANTHER" id="PTHR45527">
    <property type="entry name" value="NONRIBOSOMAL PEPTIDE SYNTHETASE"/>
    <property type="match status" value="1"/>
</dbReference>
<dbReference type="PROSITE" id="PS00455">
    <property type="entry name" value="AMP_BINDING"/>
    <property type="match status" value="1"/>
</dbReference>
<protein>
    <submittedName>
        <fullName evidence="2">AMP-binding protein</fullName>
    </submittedName>
</protein>
<keyword evidence="3" id="KW-1185">Reference proteome</keyword>
<accession>A0ABU7Q4J7</accession>
<evidence type="ECO:0000313" key="3">
    <source>
        <dbReference type="Proteomes" id="UP001354709"/>
    </source>
</evidence>
<dbReference type="SUPFAM" id="SSF52777">
    <property type="entry name" value="CoA-dependent acyltransferases"/>
    <property type="match status" value="1"/>
</dbReference>
<feature type="domain" description="AMP-dependent synthetase/ligase" evidence="1">
    <location>
        <begin position="63"/>
        <end position="113"/>
    </location>
</feature>
<dbReference type="EMBL" id="JAZBJO010000022">
    <property type="protein sequence ID" value="MEE4595928.1"/>
    <property type="molecule type" value="Genomic_DNA"/>
</dbReference>
<dbReference type="InterPro" id="IPR020845">
    <property type="entry name" value="AMP-binding_CS"/>
</dbReference>
<dbReference type="PANTHER" id="PTHR45527:SF1">
    <property type="entry name" value="FATTY ACID SYNTHASE"/>
    <property type="match status" value="1"/>
</dbReference>
<dbReference type="InterPro" id="IPR000873">
    <property type="entry name" value="AMP-dep_synth/lig_dom"/>
</dbReference>
<sequence length="205" mass="22509">MNTELRDEALWVAGGCLAAGVTPGTCVPLLADRGDDFQAVDEATETLLGELPDGVERLRLDDLRQGRRPARLPQATPDDVAFVQFSSGSTGAPKGVELTHAAVLANLKQMRLAGRRFEPWAWPRLRLRALTTGHDEHTLVVHAHHLIGDGYGAALFGRELITAYDRLSRGEPIGLPPLRGTFRDPRGRYRPLPPQYRCEILFTAG</sequence>
<dbReference type="InterPro" id="IPR042099">
    <property type="entry name" value="ANL_N_sf"/>
</dbReference>
<dbReference type="Pfam" id="PF00501">
    <property type="entry name" value="AMP-binding"/>
    <property type="match status" value="1"/>
</dbReference>
<proteinExistence type="predicted"/>
<reference evidence="2 3" key="1">
    <citation type="submission" date="2023-11" db="EMBL/GenBank/DDBJ databases">
        <title>30 novel species of actinomycetes from the DSMZ collection.</title>
        <authorList>
            <person name="Nouioui I."/>
        </authorList>
    </citation>
    <scope>NUCLEOTIDE SEQUENCE [LARGE SCALE GENOMIC DNA]</scope>
    <source>
        <strain evidence="2 3">DSM 41524</strain>
    </source>
</reference>
<dbReference type="Gene3D" id="3.40.50.12780">
    <property type="entry name" value="N-terminal domain of ligase-like"/>
    <property type="match status" value="1"/>
</dbReference>
<comment type="caution">
    <text evidence="2">The sequence shown here is derived from an EMBL/GenBank/DDBJ whole genome shotgun (WGS) entry which is preliminary data.</text>
</comment>
<evidence type="ECO:0000313" key="2">
    <source>
        <dbReference type="EMBL" id="MEE4595928.1"/>
    </source>
</evidence>
<name>A0ABU7Q4J7_9ACTN</name>
<dbReference type="Proteomes" id="UP001354709">
    <property type="component" value="Unassembled WGS sequence"/>
</dbReference>